<name>A0A1Y1RXF0_9SPIO</name>
<evidence type="ECO:0000256" key="3">
    <source>
        <dbReference type="ARBA" id="ARBA00006490"/>
    </source>
</evidence>
<evidence type="ECO:0000256" key="8">
    <source>
        <dbReference type="ARBA" id="ARBA00023004"/>
    </source>
</evidence>
<comment type="function">
    <text evidence="2">Catalyzes the removal of elemental sulfur atoms from cysteine to produce alanine. Seems to participate in the biosynthesis of the nitrogenase metalloclusters by providing the inorganic sulfur required for the Fe-S core formation.</text>
</comment>
<dbReference type="InterPro" id="IPR020578">
    <property type="entry name" value="Aminotrans_V_PyrdxlP_BS"/>
</dbReference>
<evidence type="ECO:0000313" key="13">
    <source>
        <dbReference type="EMBL" id="ORC35050.1"/>
    </source>
</evidence>
<feature type="domain" description="Aminotransferase class V" evidence="12">
    <location>
        <begin position="4"/>
        <end position="368"/>
    </location>
</feature>
<dbReference type="GO" id="GO:0051536">
    <property type="term" value="F:iron-sulfur cluster binding"/>
    <property type="evidence" value="ECO:0007669"/>
    <property type="project" value="UniProtKB-KW"/>
</dbReference>
<dbReference type="PANTHER" id="PTHR11601">
    <property type="entry name" value="CYSTEINE DESULFURYLASE FAMILY MEMBER"/>
    <property type="match status" value="1"/>
</dbReference>
<dbReference type="Gene3D" id="1.10.260.50">
    <property type="match status" value="1"/>
</dbReference>
<reference evidence="13 14" key="1">
    <citation type="submission" date="2017-03" db="EMBL/GenBank/DDBJ databases">
        <title>Draft Genome sequence of Marispirochaeta sp. strain JC444.</title>
        <authorList>
            <person name="Shivani Y."/>
            <person name="Subhash Y."/>
            <person name="Sasikala C."/>
            <person name="Ramana C."/>
        </authorList>
    </citation>
    <scope>NUCLEOTIDE SEQUENCE [LARGE SCALE GENOMIC DNA]</scope>
    <source>
        <strain evidence="13 14">JC444</strain>
    </source>
</reference>
<dbReference type="InterPro" id="IPR016454">
    <property type="entry name" value="Cysteine_dSase"/>
</dbReference>
<dbReference type="Gene3D" id="3.40.640.10">
    <property type="entry name" value="Type I PLP-dependent aspartate aminotransferase-like (Major domain)"/>
    <property type="match status" value="1"/>
</dbReference>
<comment type="similarity">
    <text evidence="3">Belongs to the class-V pyridoxal-phosphate-dependent aminotransferase family. NifS/IscS subfamily.</text>
</comment>
<dbReference type="GO" id="GO:0046872">
    <property type="term" value="F:metal ion binding"/>
    <property type="evidence" value="ECO:0007669"/>
    <property type="project" value="UniProtKB-KW"/>
</dbReference>
<keyword evidence="9" id="KW-0411">Iron-sulfur</keyword>
<dbReference type="SUPFAM" id="SSF53383">
    <property type="entry name" value="PLP-dependent transferases"/>
    <property type="match status" value="1"/>
</dbReference>
<keyword evidence="5" id="KW-0808">Transferase</keyword>
<evidence type="ECO:0000256" key="11">
    <source>
        <dbReference type="RuleBase" id="RU004504"/>
    </source>
</evidence>
<dbReference type="STRING" id="1963862.B4O97_09945"/>
<evidence type="ECO:0000256" key="5">
    <source>
        <dbReference type="ARBA" id="ARBA00022679"/>
    </source>
</evidence>
<evidence type="ECO:0000256" key="2">
    <source>
        <dbReference type="ARBA" id="ARBA00003120"/>
    </source>
</evidence>
<keyword evidence="8" id="KW-0408">Iron</keyword>
<sequence length="388" mass="42582">MERVYLDNNATTMVDPKVKQAMDPYYMQQYGNPNSLHSFGTEVHPEMSIALDRLYEGIGAADEDDIIINACATEGNNTVLQGIWSGKLKENRPFHLVISQIEHPSIAHTADWLESMGVRVTRLPVDEQGLVTPEILKEHVSRGSADLVSIMWANNETGLINPVQDLCRTAHDMGALFHTDAVQAVGKIPVNVGELGCDYLTFSAHKFHGPKGVGGLFVKRGAPPVSLLYGGEQMGGKRAGTVNVAYMIGMGLAMKLATDALDYENTKVRELRDRLEDALKRIPDTVILGRRENRTPNTILVSFKGIEGEAFLWDLNTNGIAASTGSACSSEDLEADATLRAMKLGADLAHTAVRFSLSRFTTDEEIDYTIETIRKVVQRLRSISSTYS</sequence>
<dbReference type="RefSeq" id="WP_083050493.1">
    <property type="nucleotide sequence ID" value="NZ_MWQY01000010.1"/>
</dbReference>
<dbReference type="Proteomes" id="UP000192343">
    <property type="component" value="Unassembled WGS sequence"/>
</dbReference>
<evidence type="ECO:0000256" key="1">
    <source>
        <dbReference type="ARBA" id="ARBA00001933"/>
    </source>
</evidence>
<evidence type="ECO:0000256" key="7">
    <source>
        <dbReference type="ARBA" id="ARBA00022898"/>
    </source>
</evidence>
<evidence type="ECO:0000256" key="9">
    <source>
        <dbReference type="ARBA" id="ARBA00023014"/>
    </source>
</evidence>
<evidence type="ECO:0000256" key="4">
    <source>
        <dbReference type="ARBA" id="ARBA00012239"/>
    </source>
</evidence>
<protein>
    <recommendedName>
        <fullName evidence="4">cysteine desulfurase</fullName>
        <ecNumber evidence="4">2.8.1.7</ecNumber>
    </recommendedName>
</protein>
<evidence type="ECO:0000256" key="6">
    <source>
        <dbReference type="ARBA" id="ARBA00022723"/>
    </source>
</evidence>
<dbReference type="EMBL" id="MWQY01000010">
    <property type="protein sequence ID" value="ORC35050.1"/>
    <property type="molecule type" value="Genomic_DNA"/>
</dbReference>
<dbReference type="FunFam" id="3.40.640.10:FF:000084">
    <property type="entry name" value="IscS-like cysteine desulfurase"/>
    <property type="match status" value="1"/>
</dbReference>
<gene>
    <name evidence="13" type="ORF">B4O97_09945</name>
</gene>
<dbReference type="InterPro" id="IPR015424">
    <property type="entry name" value="PyrdxlP-dep_Trfase"/>
</dbReference>
<comment type="catalytic activity">
    <reaction evidence="10">
        <text>(sulfur carrier)-H + L-cysteine = (sulfur carrier)-SH + L-alanine</text>
        <dbReference type="Rhea" id="RHEA:43892"/>
        <dbReference type="Rhea" id="RHEA-COMP:14737"/>
        <dbReference type="Rhea" id="RHEA-COMP:14739"/>
        <dbReference type="ChEBI" id="CHEBI:29917"/>
        <dbReference type="ChEBI" id="CHEBI:35235"/>
        <dbReference type="ChEBI" id="CHEBI:57972"/>
        <dbReference type="ChEBI" id="CHEBI:64428"/>
        <dbReference type="EC" id="2.8.1.7"/>
    </reaction>
</comment>
<evidence type="ECO:0000256" key="10">
    <source>
        <dbReference type="ARBA" id="ARBA00050776"/>
    </source>
</evidence>
<accession>A0A1Y1RXF0</accession>
<dbReference type="GO" id="GO:0031071">
    <property type="term" value="F:cysteine desulfurase activity"/>
    <property type="evidence" value="ECO:0007669"/>
    <property type="project" value="UniProtKB-EC"/>
</dbReference>
<evidence type="ECO:0000313" key="14">
    <source>
        <dbReference type="Proteomes" id="UP000192343"/>
    </source>
</evidence>
<dbReference type="Pfam" id="PF00266">
    <property type="entry name" value="Aminotran_5"/>
    <property type="match status" value="1"/>
</dbReference>
<dbReference type="PROSITE" id="PS00595">
    <property type="entry name" value="AA_TRANSFER_CLASS_5"/>
    <property type="match status" value="1"/>
</dbReference>
<dbReference type="Gene3D" id="3.90.1150.10">
    <property type="entry name" value="Aspartate Aminotransferase, domain 1"/>
    <property type="match status" value="1"/>
</dbReference>
<dbReference type="PIRSF" id="PIRSF005572">
    <property type="entry name" value="NifS"/>
    <property type="match status" value="1"/>
</dbReference>
<keyword evidence="6" id="KW-0479">Metal-binding</keyword>
<evidence type="ECO:0000259" key="12">
    <source>
        <dbReference type="Pfam" id="PF00266"/>
    </source>
</evidence>
<comment type="caution">
    <text evidence="13">The sequence shown here is derived from an EMBL/GenBank/DDBJ whole genome shotgun (WGS) entry which is preliminary data.</text>
</comment>
<comment type="cofactor">
    <cofactor evidence="1 11">
        <name>pyridoxal 5'-phosphate</name>
        <dbReference type="ChEBI" id="CHEBI:597326"/>
    </cofactor>
</comment>
<dbReference type="PANTHER" id="PTHR11601:SF34">
    <property type="entry name" value="CYSTEINE DESULFURASE"/>
    <property type="match status" value="1"/>
</dbReference>
<dbReference type="OrthoDB" id="9808002at2"/>
<dbReference type="EC" id="2.8.1.7" evidence="4"/>
<dbReference type="InterPro" id="IPR000192">
    <property type="entry name" value="Aminotrans_V_dom"/>
</dbReference>
<dbReference type="InterPro" id="IPR015421">
    <property type="entry name" value="PyrdxlP-dep_Trfase_major"/>
</dbReference>
<dbReference type="InterPro" id="IPR015422">
    <property type="entry name" value="PyrdxlP-dep_Trfase_small"/>
</dbReference>
<keyword evidence="14" id="KW-1185">Reference proteome</keyword>
<dbReference type="AlphaFoldDB" id="A0A1Y1RXF0"/>
<keyword evidence="7" id="KW-0663">Pyridoxal phosphate</keyword>
<proteinExistence type="inferred from homology"/>
<organism evidence="13 14">
    <name type="scientific">Marispirochaeta aestuarii</name>
    <dbReference type="NCBI Taxonomy" id="1963862"/>
    <lineage>
        <taxon>Bacteria</taxon>
        <taxon>Pseudomonadati</taxon>
        <taxon>Spirochaetota</taxon>
        <taxon>Spirochaetia</taxon>
        <taxon>Spirochaetales</taxon>
        <taxon>Spirochaetaceae</taxon>
        <taxon>Marispirochaeta</taxon>
    </lineage>
</organism>